<dbReference type="GO" id="GO:0016597">
    <property type="term" value="F:amino acid binding"/>
    <property type="evidence" value="ECO:0007669"/>
    <property type="project" value="TreeGrafter"/>
</dbReference>
<feature type="active site" description="Nucleophile" evidence="3">
    <location>
        <position position="331"/>
    </location>
</feature>
<keyword evidence="6" id="KW-1185">Reference proteome</keyword>
<evidence type="ECO:0000313" key="5">
    <source>
        <dbReference type="EMBL" id="CAH1261816.1"/>
    </source>
</evidence>
<keyword evidence="2" id="KW-0378">Hydrolase</keyword>
<protein>
    <submittedName>
        <fullName evidence="5">DDAH1 protein</fullName>
    </submittedName>
</protein>
<proteinExistence type="inferred from homology"/>
<dbReference type="Pfam" id="PF19420">
    <property type="entry name" value="DDAH_eukar"/>
    <property type="match status" value="1"/>
</dbReference>
<dbReference type="EMBL" id="OV696689">
    <property type="protein sequence ID" value="CAH1261816.1"/>
    <property type="molecule type" value="Genomic_DNA"/>
</dbReference>
<comment type="similarity">
    <text evidence="1">Belongs to the DDAH family.</text>
</comment>
<gene>
    <name evidence="5" type="primary">DDAH1</name>
    <name evidence="5" type="ORF">BLAG_LOCUS17126</name>
</gene>
<evidence type="ECO:0000256" key="4">
    <source>
        <dbReference type="SAM" id="SignalP"/>
    </source>
</evidence>
<dbReference type="PANTHER" id="PTHR12737:SF9">
    <property type="entry name" value="DIMETHYLARGININASE"/>
    <property type="match status" value="1"/>
</dbReference>
<dbReference type="OrthoDB" id="10016839at2759"/>
<feature type="signal peptide" evidence="4">
    <location>
        <begin position="1"/>
        <end position="20"/>
    </location>
</feature>
<dbReference type="GO" id="GO:0016403">
    <property type="term" value="F:dimethylargininase activity"/>
    <property type="evidence" value="ECO:0007669"/>
    <property type="project" value="TreeGrafter"/>
</dbReference>
<name>A0A8J9ZQS2_BRALA</name>
<organism evidence="5 6">
    <name type="scientific">Branchiostoma lanceolatum</name>
    <name type="common">Common lancelet</name>
    <name type="synonym">Amphioxus lanceolatum</name>
    <dbReference type="NCBI Taxonomy" id="7740"/>
    <lineage>
        <taxon>Eukaryota</taxon>
        <taxon>Metazoa</taxon>
        <taxon>Chordata</taxon>
        <taxon>Cephalochordata</taxon>
        <taxon>Leptocardii</taxon>
        <taxon>Amphioxiformes</taxon>
        <taxon>Branchiostomatidae</taxon>
        <taxon>Branchiostoma</taxon>
    </lineage>
</organism>
<keyword evidence="4" id="KW-0732">Signal</keyword>
<evidence type="ECO:0000256" key="2">
    <source>
        <dbReference type="ARBA" id="ARBA00022801"/>
    </source>
</evidence>
<dbReference type="PANTHER" id="PTHR12737">
    <property type="entry name" value="DIMETHYLARGININE DIMETHYLAMINOHYDROLASE"/>
    <property type="match status" value="1"/>
</dbReference>
<feature type="active site" description="Proton donor" evidence="3">
    <location>
        <position position="234"/>
    </location>
</feature>
<dbReference type="SUPFAM" id="SSF55909">
    <property type="entry name" value="Pentein"/>
    <property type="match status" value="1"/>
</dbReference>
<evidence type="ECO:0000313" key="6">
    <source>
        <dbReference type="Proteomes" id="UP000838412"/>
    </source>
</evidence>
<dbReference type="FunFam" id="3.75.10.10:FF:000004">
    <property type="entry name" value="N(G),N(G)-dimethylarginine dimethylaminohydrolase 1"/>
    <property type="match status" value="1"/>
</dbReference>
<dbReference type="InterPro" id="IPR033199">
    <property type="entry name" value="DDAH-like"/>
</dbReference>
<evidence type="ECO:0000256" key="3">
    <source>
        <dbReference type="PIRSR" id="PIRSR633199-1"/>
    </source>
</evidence>
<dbReference type="AlphaFoldDB" id="A0A8J9ZQS2"/>
<dbReference type="Gene3D" id="3.75.10.10">
    <property type="entry name" value="L-arginine/glycine Amidinotransferase, Chain A"/>
    <property type="match status" value="1"/>
</dbReference>
<evidence type="ECO:0000256" key="1">
    <source>
        <dbReference type="ARBA" id="ARBA00008532"/>
    </source>
</evidence>
<feature type="chain" id="PRO_5035437584" evidence="4">
    <location>
        <begin position="21"/>
        <end position="336"/>
    </location>
</feature>
<dbReference type="GO" id="GO:0045429">
    <property type="term" value="P:positive regulation of nitric oxide biosynthetic process"/>
    <property type="evidence" value="ECO:0007669"/>
    <property type="project" value="TreeGrafter"/>
</dbReference>
<reference evidence="5" key="1">
    <citation type="submission" date="2022-01" db="EMBL/GenBank/DDBJ databases">
        <authorList>
            <person name="Braso-Vives M."/>
        </authorList>
    </citation>
    <scope>NUCLEOTIDE SEQUENCE</scope>
</reference>
<dbReference type="GO" id="GO:0006525">
    <property type="term" value="P:arginine metabolic process"/>
    <property type="evidence" value="ECO:0007669"/>
    <property type="project" value="TreeGrafter"/>
</dbReference>
<sequence length="336" mass="37956">MRRKLRVMLIFLLFLITIITKKPNMSEARCTWGGGFYKCRRPDLIGSLQNLPKRISHLDLEAMSEGTDFNFPRYTRAIVREVPTSIRLKSEGFKDSSCVYVKRAREEHALYVQTLRDLGLEVSVLPADEDLPDGVFVEDTCVVVGDKALMTRPPMKARRKEVDSVEKCLKSLGIKTHRIYDKSAILEGGDVMFTGKEFFAGISIKSNLAGHKILAETFPEFPVHSIPVEEPEFHLKGMVCVAAPGTLVMPRNKWGKVAWEAVCEKSEYTYKPMWVPNHCGVNCLHINGTIVHCTEEDWPKSHQVFVETMGDYQRVQRSIGELGKVEAGLTCCSVLF</sequence>
<dbReference type="Proteomes" id="UP000838412">
    <property type="component" value="Chromosome 4"/>
</dbReference>
<dbReference type="GO" id="GO:0000052">
    <property type="term" value="P:citrulline metabolic process"/>
    <property type="evidence" value="ECO:0007669"/>
    <property type="project" value="TreeGrafter"/>
</dbReference>
<accession>A0A8J9ZQS2</accession>